<dbReference type="Proteomes" id="UP001500518">
    <property type="component" value="Unassembled WGS sequence"/>
</dbReference>
<protein>
    <submittedName>
        <fullName evidence="1">Uncharacterized protein</fullName>
    </submittedName>
</protein>
<name>A0ABP9K307_9SPHN</name>
<dbReference type="EMBL" id="BAABHV010000008">
    <property type="protein sequence ID" value="GAA5049812.1"/>
    <property type="molecule type" value="Genomic_DNA"/>
</dbReference>
<sequence length="71" mass="7876">MRLKGRVEKLEQVRPHAALSQSARRWLGITLTPAENAQADREETEALPFDPVAVANDPNLSAEVKAWLLQA</sequence>
<accession>A0ABP9K307</accession>
<evidence type="ECO:0000313" key="2">
    <source>
        <dbReference type="Proteomes" id="UP001500518"/>
    </source>
</evidence>
<proteinExistence type="predicted"/>
<comment type="caution">
    <text evidence="1">The sequence shown here is derived from an EMBL/GenBank/DDBJ whole genome shotgun (WGS) entry which is preliminary data.</text>
</comment>
<organism evidence="1 2">
    <name type="scientific">Erythrobacter westpacificensis</name>
    <dbReference type="NCBI Taxonomy" id="1055231"/>
    <lineage>
        <taxon>Bacteria</taxon>
        <taxon>Pseudomonadati</taxon>
        <taxon>Pseudomonadota</taxon>
        <taxon>Alphaproteobacteria</taxon>
        <taxon>Sphingomonadales</taxon>
        <taxon>Erythrobacteraceae</taxon>
        <taxon>Erythrobacter/Porphyrobacter group</taxon>
        <taxon>Erythrobacter</taxon>
    </lineage>
</organism>
<reference evidence="2" key="1">
    <citation type="journal article" date="2019" name="Int. J. Syst. Evol. Microbiol.">
        <title>The Global Catalogue of Microorganisms (GCM) 10K type strain sequencing project: providing services to taxonomists for standard genome sequencing and annotation.</title>
        <authorList>
            <consortium name="The Broad Institute Genomics Platform"/>
            <consortium name="The Broad Institute Genome Sequencing Center for Infectious Disease"/>
            <person name="Wu L."/>
            <person name="Ma J."/>
        </authorList>
    </citation>
    <scope>NUCLEOTIDE SEQUENCE [LARGE SCALE GENOMIC DNA]</scope>
    <source>
        <strain evidence="2">JCM 18014</strain>
    </source>
</reference>
<gene>
    <name evidence="1" type="ORF">GCM10023208_08290</name>
</gene>
<evidence type="ECO:0000313" key="1">
    <source>
        <dbReference type="EMBL" id="GAA5049812.1"/>
    </source>
</evidence>
<keyword evidence="2" id="KW-1185">Reference proteome</keyword>